<evidence type="ECO:0000256" key="1">
    <source>
        <dbReference type="ARBA" id="ARBA00004417"/>
    </source>
</evidence>
<dbReference type="InterPro" id="IPR003593">
    <property type="entry name" value="AAA+_ATPase"/>
</dbReference>
<gene>
    <name evidence="9" type="ORF">ACFFGY_03325</name>
</gene>
<evidence type="ECO:0000313" key="9">
    <source>
        <dbReference type="EMBL" id="MFC0407264.1"/>
    </source>
</evidence>
<feature type="domain" description="ABC transporter" evidence="8">
    <location>
        <begin position="24"/>
        <end position="280"/>
    </location>
</feature>
<evidence type="ECO:0000256" key="6">
    <source>
        <dbReference type="ARBA" id="ARBA00022840"/>
    </source>
</evidence>
<organism evidence="9 10">
    <name type="scientific">Roseomonas elaeocarpi</name>
    <dbReference type="NCBI Taxonomy" id="907779"/>
    <lineage>
        <taxon>Bacteria</taxon>
        <taxon>Pseudomonadati</taxon>
        <taxon>Pseudomonadota</taxon>
        <taxon>Alphaproteobacteria</taxon>
        <taxon>Acetobacterales</taxon>
        <taxon>Roseomonadaceae</taxon>
        <taxon>Roseomonas</taxon>
    </lineage>
</organism>
<dbReference type="SUPFAM" id="SSF52540">
    <property type="entry name" value="P-loop containing nucleoside triphosphate hydrolases"/>
    <property type="match status" value="1"/>
</dbReference>
<reference evidence="9 10" key="1">
    <citation type="submission" date="2024-09" db="EMBL/GenBank/DDBJ databases">
        <authorList>
            <person name="Sun Q."/>
            <person name="Mori K."/>
        </authorList>
    </citation>
    <scope>NUCLEOTIDE SEQUENCE [LARGE SCALE GENOMIC DNA]</scope>
    <source>
        <strain evidence="9 10">TBRC 5777</strain>
    </source>
</reference>
<comment type="subcellular location">
    <subcellularLocation>
        <location evidence="1">Cell inner membrane</location>
        <topology evidence="1">Peripheral membrane protein</topology>
    </subcellularLocation>
</comment>
<dbReference type="RefSeq" id="WP_377042960.1">
    <property type="nucleotide sequence ID" value="NZ_JBHLUN010000002.1"/>
</dbReference>
<dbReference type="EMBL" id="JBHLUN010000002">
    <property type="protein sequence ID" value="MFC0407264.1"/>
    <property type="molecule type" value="Genomic_DNA"/>
</dbReference>
<accession>A0ABV6JNS6</accession>
<keyword evidence="4" id="KW-1003">Cell membrane</keyword>
<proteinExistence type="inferred from homology"/>
<protein>
    <submittedName>
        <fullName evidence="9">ABC transporter ATP-binding protein</fullName>
    </submittedName>
</protein>
<evidence type="ECO:0000256" key="5">
    <source>
        <dbReference type="ARBA" id="ARBA00022741"/>
    </source>
</evidence>
<comment type="similarity">
    <text evidence="2">Belongs to the ABC transporter superfamily.</text>
</comment>
<dbReference type="CDD" id="cd03257">
    <property type="entry name" value="ABC_NikE_OppD_transporters"/>
    <property type="match status" value="1"/>
</dbReference>
<dbReference type="InterPro" id="IPR003439">
    <property type="entry name" value="ABC_transporter-like_ATP-bd"/>
</dbReference>
<dbReference type="GO" id="GO:0005524">
    <property type="term" value="F:ATP binding"/>
    <property type="evidence" value="ECO:0007669"/>
    <property type="project" value="UniProtKB-KW"/>
</dbReference>
<dbReference type="PANTHER" id="PTHR43297">
    <property type="entry name" value="OLIGOPEPTIDE TRANSPORT ATP-BINDING PROTEIN APPD"/>
    <property type="match status" value="1"/>
</dbReference>
<evidence type="ECO:0000256" key="4">
    <source>
        <dbReference type="ARBA" id="ARBA00022475"/>
    </source>
</evidence>
<dbReference type="InterPro" id="IPR027417">
    <property type="entry name" value="P-loop_NTPase"/>
</dbReference>
<keyword evidence="10" id="KW-1185">Reference proteome</keyword>
<dbReference type="Pfam" id="PF00005">
    <property type="entry name" value="ABC_tran"/>
    <property type="match status" value="1"/>
</dbReference>
<dbReference type="InterPro" id="IPR017871">
    <property type="entry name" value="ABC_transporter-like_CS"/>
</dbReference>
<keyword evidence="3" id="KW-0813">Transport</keyword>
<evidence type="ECO:0000259" key="8">
    <source>
        <dbReference type="PROSITE" id="PS50893"/>
    </source>
</evidence>
<comment type="caution">
    <text evidence="9">The sequence shown here is derived from an EMBL/GenBank/DDBJ whole genome shotgun (WGS) entry which is preliminary data.</text>
</comment>
<dbReference type="Proteomes" id="UP001589865">
    <property type="component" value="Unassembled WGS sequence"/>
</dbReference>
<evidence type="ECO:0000256" key="3">
    <source>
        <dbReference type="ARBA" id="ARBA00022448"/>
    </source>
</evidence>
<keyword evidence="7" id="KW-0472">Membrane</keyword>
<evidence type="ECO:0000256" key="2">
    <source>
        <dbReference type="ARBA" id="ARBA00005417"/>
    </source>
</evidence>
<keyword evidence="6 9" id="KW-0067">ATP-binding</keyword>
<dbReference type="NCBIfam" id="TIGR01727">
    <property type="entry name" value="oligo_HPY"/>
    <property type="match status" value="1"/>
</dbReference>
<dbReference type="PANTHER" id="PTHR43297:SF2">
    <property type="entry name" value="DIPEPTIDE TRANSPORT ATP-BINDING PROTEIN DPPD"/>
    <property type="match status" value="1"/>
</dbReference>
<evidence type="ECO:0000313" key="10">
    <source>
        <dbReference type="Proteomes" id="UP001589865"/>
    </source>
</evidence>
<dbReference type="SMART" id="SM00382">
    <property type="entry name" value="AAA"/>
    <property type="match status" value="1"/>
</dbReference>
<name>A0ABV6JNS6_9PROT</name>
<dbReference type="InterPro" id="IPR050388">
    <property type="entry name" value="ABC_Ni/Peptide_Import"/>
</dbReference>
<dbReference type="PROSITE" id="PS50893">
    <property type="entry name" value="ABC_TRANSPORTER_2"/>
    <property type="match status" value="1"/>
</dbReference>
<dbReference type="Gene3D" id="3.40.50.300">
    <property type="entry name" value="P-loop containing nucleotide triphosphate hydrolases"/>
    <property type="match status" value="1"/>
</dbReference>
<dbReference type="Pfam" id="PF08352">
    <property type="entry name" value="oligo_HPY"/>
    <property type="match status" value="1"/>
</dbReference>
<dbReference type="InterPro" id="IPR013563">
    <property type="entry name" value="Oligopep_ABC_C"/>
</dbReference>
<dbReference type="PROSITE" id="PS00211">
    <property type="entry name" value="ABC_TRANSPORTER_1"/>
    <property type="match status" value="1"/>
</dbReference>
<sequence length="357" mass="38436">MPQLLCEAPTATAISATPARDAVLEVRDLHVRFRAPGGAIPAVQGVSFDVRRGETLALVGESGSGKSVTSLALLRLTPPAPGCQVTGQVRLRRRDSRVLDLLALSEEEMRGVRTAAVSMVFQEPMTSFNPVHTIGEQIAEAIRFHGGASRRAATDRAAELLDLVGIPDPRRRLSAYPHQLSGGMRQRAMIAMALSCGPELLIADEPTTALDVTIQAQILELLQRLQRQTGMAMIFITHNLGVVAEIADRVMVMYAGRVVEQAELLPLFGAPRMPYTAGLMRSVPRLDLAGQRSEPLFAIPGSVPDPRQPPPGCAFAPRCAHHLPDPCDAAVPPLEETGGGHLSRCFRWRELAGELAP</sequence>
<keyword evidence="5" id="KW-0547">Nucleotide-binding</keyword>
<evidence type="ECO:0000256" key="7">
    <source>
        <dbReference type="ARBA" id="ARBA00023136"/>
    </source>
</evidence>